<reference evidence="1 2" key="1">
    <citation type="submission" date="2021-06" db="EMBL/GenBank/DDBJ databases">
        <title>Caerostris extrusa draft genome.</title>
        <authorList>
            <person name="Kono N."/>
            <person name="Arakawa K."/>
        </authorList>
    </citation>
    <scope>NUCLEOTIDE SEQUENCE [LARGE SCALE GENOMIC DNA]</scope>
</reference>
<organism evidence="1 2">
    <name type="scientific">Caerostris extrusa</name>
    <name type="common">Bark spider</name>
    <name type="synonym">Caerostris bankana</name>
    <dbReference type="NCBI Taxonomy" id="172846"/>
    <lineage>
        <taxon>Eukaryota</taxon>
        <taxon>Metazoa</taxon>
        <taxon>Ecdysozoa</taxon>
        <taxon>Arthropoda</taxon>
        <taxon>Chelicerata</taxon>
        <taxon>Arachnida</taxon>
        <taxon>Araneae</taxon>
        <taxon>Araneomorphae</taxon>
        <taxon>Entelegynae</taxon>
        <taxon>Araneoidea</taxon>
        <taxon>Araneidae</taxon>
        <taxon>Caerostris</taxon>
    </lineage>
</organism>
<proteinExistence type="predicted"/>
<dbReference type="AlphaFoldDB" id="A0AAV4YFD3"/>
<sequence length="124" mass="14775">MLTPQKSKHHPFCRPSFVRLHHDEWEGKVESFWRSFGALEIPYSNPTTRQVGSQLDRRQLEARSSTGRKSRFRLVFYSVPRAENRLVFTSIFRTLPFFLPLFCRSDACGKPSPDRRIFRRLFLR</sequence>
<comment type="caution">
    <text evidence="1">The sequence shown here is derived from an EMBL/GenBank/DDBJ whole genome shotgun (WGS) entry which is preliminary data.</text>
</comment>
<dbReference type="Proteomes" id="UP001054945">
    <property type="component" value="Unassembled WGS sequence"/>
</dbReference>
<keyword evidence="2" id="KW-1185">Reference proteome</keyword>
<accession>A0AAV4YFD3</accession>
<dbReference type="EMBL" id="BPLR01019162">
    <property type="protein sequence ID" value="GIZ04882.1"/>
    <property type="molecule type" value="Genomic_DNA"/>
</dbReference>
<evidence type="ECO:0000313" key="1">
    <source>
        <dbReference type="EMBL" id="GIZ04882.1"/>
    </source>
</evidence>
<gene>
    <name evidence="1" type="ORF">CEXT_93771</name>
</gene>
<evidence type="ECO:0000313" key="2">
    <source>
        <dbReference type="Proteomes" id="UP001054945"/>
    </source>
</evidence>
<name>A0AAV4YFD3_CAEEX</name>
<protein>
    <submittedName>
        <fullName evidence="1">Uncharacterized protein</fullName>
    </submittedName>
</protein>